<evidence type="ECO:0000313" key="1">
    <source>
        <dbReference type="EMBL" id="CAG6463227.1"/>
    </source>
</evidence>
<protein>
    <submittedName>
        <fullName evidence="1">(northern house mosquito) hypothetical protein</fullName>
    </submittedName>
</protein>
<reference evidence="1" key="1">
    <citation type="submission" date="2021-05" db="EMBL/GenBank/DDBJ databases">
        <authorList>
            <person name="Alioto T."/>
            <person name="Alioto T."/>
            <person name="Gomez Garrido J."/>
        </authorList>
    </citation>
    <scope>NUCLEOTIDE SEQUENCE</scope>
</reference>
<dbReference type="EMBL" id="HBUE01047589">
    <property type="protein sequence ID" value="CAG6463231.1"/>
    <property type="molecule type" value="Transcribed_RNA"/>
</dbReference>
<dbReference type="EMBL" id="HBUE01047588">
    <property type="protein sequence ID" value="CAG6463227.1"/>
    <property type="molecule type" value="Transcribed_RNA"/>
</dbReference>
<dbReference type="AlphaFoldDB" id="A0A8D8F8G3"/>
<sequence length="134" mass="14834">MGQKHRVPAVLRGPVRRVRQRVALPVHGLQQRRWSVRDTVPDRAVHHRTAGVLPGDGSRAVLQPGLREGVRSCAGNARDRSRSNDRDLHGDYVLCSDSGDYFPVSGGIVQRGVAVEYVRSQLGELCGLQLGWEY</sequence>
<accession>A0A8D8F8G3</accession>
<organism evidence="1">
    <name type="scientific">Culex pipiens</name>
    <name type="common">House mosquito</name>
    <dbReference type="NCBI Taxonomy" id="7175"/>
    <lineage>
        <taxon>Eukaryota</taxon>
        <taxon>Metazoa</taxon>
        <taxon>Ecdysozoa</taxon>
        <taxon>Arthropoda</taxon>
        <taxon>Hexapoda</taxon>
        <taxon>Insecta</taxon>
        <taxon>Pterygota</taxon>
        <taxon>Neoptera</taxon>
        <taxon>Endopterygota</taxon>
        <taxon>Diptera</taxon>
        <taxon>Nematocera</taxon>
        <taxon>Culicoidea</taxon>
        <taxon>Culicidae</taxon>
        <taxon>Culicinae</taxon>
        <taxon>Culicini</taxon>
        <taxon>Culex</taxon>
        <taxon>Culex</taxon>
    </lineage>
</organism>
<proteinExistence type="predicted"/>
<name>A0A8D8F8G3_CULPI</name>